<dbReference type="Proteomes" id="UP000282211">
    <property type="component" value="Unassembled WGS sequence"/>
</dbReference>
<keyword evidence="2" id="KW-0547">Nucleotide-binding</keyword>
<evidence type="ECO:0000313" key="5">
    <source>
        <dbReference type="EMBL" id="RKQ68853.1"/>
    </source>
</evidence>
<evidence type="ECO:0000256" key="1">
    <source>
        <dbReference type="ARBA" id="ARBA00022448"/>
    </source>
</evidence>
<gene>
    <name evidence="5" type="ORF">DES40_1627</name>
</gene>
<keyword evidence="3 5" id="KW-0067">ATP-binding</keyword>
<dbReference type="SMART" id="SM00382">
    <property type="entry name" value="AAA"/>
    <property type="match status" value="1"/>
</dbReference>
<dbReference type="InterPro" id="IPR003593">
    <property type="entry name" value="AAA+_ATPase"/>
</dbReference>
<dbReference type="InterPro" id="IPR051782">
    <property type="entry name" value="ABC_Transporter_VariousFunc"/>
</dbReference>
<dbReference type="PANTHER" id="PTHR42939">
    <property type="entry name" value="ABC TRANSPORTER ATP-BINDING PROTEIN ALBC-RELATED"/>
    <property type="match status" value="1"/>
</dbReference>
<dbReference type="Gene3D" id="3.40.50.300">
    <property type="entry name" value="P-loop containing nucleotide triphosphate hydrolases"/>
    <property type="match status" value="1"/>
</dbReference>
<sequence length="238" mass="25530">MTAITIKNLVVSRGDSKVLQSISFEVQPGSVYALLGGNGAGKSTSLLTLLGFLKPDSGSVTVLGHDVTKDIAKIRHTIAYLPEAATLYPHLNAYENLSYFLELAGNKKTRAELDTALDEVGLQVDARARHMDNYSKGMRQKVAIALSILRETPVLLLDEPTSGLDPVAIDEFNALVRKLSGQGKTILMVTHDVYGACQVADRIGLLRRGELVGSFDAQAGARIDTEIVHAAFAERAAA</sequence>
<dbReference type="EMBL" id="RBII01000002">
    <property type="protein sequence ID" value="RKQ68853.1"/>
    <property type="molecule type" value="Genomic_DNA"/>
</dbReference>
<dbReference type="InterPro" id="IPR027417">
    <property type="entry name" value="P-loop_NTPase"/>
</dbReference>
<keyword evidence="1" id="KW-0813">Transport</keyword>
<dbReference type="PROSITE" id="PS00211">
    <property type="entry name" value="ABC_TRANSPORTER_1"/>
    <property type="match status" value="1"/>
</dbReference>
<dbReference type="Pfam" id="PF00005">
    <property type="entry name" value="ABC_tran"/>
    <property type="match status" value="1"/>
</dbReference>
<comment type="caution">
    <text evidence="5">The sequence shown here is derived from an EMBL/GenBank/DDBJ whole genome shotgun (WGS) entry which is preliminary data.</text>
</comment>
<dbReference type="SUPFAM" id="SSF52540">
    <property type="entry name" value="P-loop containing nucleoside triphosphate hydrolases"/>
    <property type="match status" value="1"/>
</dbReference>
<organism evidence="5 6">
    <name type="scientific">Litorimonas taeanensis</name>
    <dbReference type="NCBI Taxonomy" id="568099"/>
    <lineage>
        <taxon>Bacteria</taxon>
        <taxon>Pseudomonadati</taxon>
        <taxon>Pseudomonadota</taxon>
        <taxon>Alphaproteobacteria</taxon>
        <taxon>Maricaulales</taxon>
        <taxon>Robiginitomaculaceae</taxon>
    </lineage>
</organism>
<reference evidence="5 6" key="1">
    <citation type="submission" date="2018-10" db="EMBL/GenBank/DDBJ databases">
        <title>Genomic Encyclopedia of Type Strains, Phase IV (KMG-IV): sequencing the most valuable type-strain genomes for metagenomic binning, comparative biology and taxonomic classification.</title>
        <authorList>
            <person name="Goeker M."/>
        </authorList>
    </citation>
    <scope>NUCLEOTIDE SEQUENCE [LARGE SCALE GENOMIC DNA]</scope>
    <source>
        <strain evidence="5 6">DSM 22008</strain>
    </source>
</reference>
<evidence type="ECO:0000313" key="6">
    <source>
        <dbReference type="Proteomes" id="UP000282211"/>
    </source>
</evidence>
<dbReference type="PROSITE" id="PS50893">
    <property type="entry name" value="ABC_TRANSPORTER_2"/>
    <property type="match status" value="1"/>
</dbReference>
<evidence type="ECO:0000256" key="2">
    <source>
        <dbReference type="ARBA" id="ARBA00022741"/>
    </source>
</evidence>
<dbReference type="AlphaFoldDB" id="A0A420WCZ7"/>
<accession>A0A420WCZ7</accession>
<evidence type="ECO:0000256" key="3">
    <source>
        <dbReference type="ARBA" id="ARBA00022840"/>
    </source>
</evidence>
<dbReference type="RefSeq" id="WP_121100604.1">
    <property type="nucleotide sequence ID" value="NZ_RBII01000002.1"/>
</dbReference>
<dbReference type="GO" id="GO:0005524">
    <property type="term" value="F:ATP binding"/>
    <property type="evidence" value="ECO:0007669"/>
    <property type="project" value="UniProtKB-KW"/>
</dbReference>
<keyword evidence="6" id="KW-1185">Reference proteome</keyword>
<dbReference type="PANTHER" id="PTHR42939:SF1">
    <property type="entry name" value="ABC TRANSPORTER ATP-BINDING PROTEIN ALBC-RELATED"/>
    <property type="match status" value="1"/>
</dbReference>
<dbReference type="InterPro" id="IPR017871">
    <property type="entry name" value="ABC_transporter-like_CS"/>
</dbReference>
<evidence type="ECO:0000259" key="4">
    <source>
        <dbReference type="PROSITE" id="PS50893"/>
    </source>
</evidence>
<protein>
    <submittedName>
        <fullName evidence="5">ABC-2 type transport system ATP-binding protein</fullName>
    </submittedName>
</protein>
<dbReference type="OrthoDB" id="9778547at2"/>
<dbReference type="InterPro" id="IPR003439">
    <property type="entry name" value="ABC_transporter-like_ATP-bd"/>
</dbReference>
<name>A0A420WCZ7_9PROT</name>
<feature type="domain" description="ABC transporter" evidence="4">
    <location>
        <begin position="4"/>
        <end position="233"/>
    </location>
</feature>
<proteinExistence type="predicted"/>
<dbReference type="GO" id="GO:0016887">
    <property type="term" value="F:ATP hydrolysis activity"/>
    <property type="evidence" value="ECO:0007669"/>
    <property type="project" value="InterPro"/>
</dbReference>
<dbReference type="InParanoid" id="A0A420WCZ7"/>
<dbReference type="CDD" id="cd03230">
    <property type="entry name" value="ABC_DR_subfamily_A"/>
    <property type="match status" value="1"/>
</dbReference>